<gene>
    <name evidence="1" type="ORF">LJCM1130_10660</name>
</gene>
<protein>
    <recommendedName>
        <fullName evidence="3">DUF559 domain-containing protein</fullName>
    </recommendedName>
</protein>
<dbReference type="RefSeq" id="WP_276527448.1">
    <property type="nucleotide sequence ID" value="NZ_BEXH01000004.1"/>
</dbReference>
<accession>A0ABQ0N3F2</accession>
<keyword evidence="2" id="KW-1185">Reference proteome</keyword>
<evidence type="ECO:0008006" key="3">
    <source>
        <dbReference type="Google" id="ProtNLM"/>
    </source>
</evidence>
<name>A0ABQ0N3F2_9LACO</name>
<evidence type="ECO:0000313" key="1">
    <source>
        <dbReference type="EMBL" id="GBA81989.1"/>
    </source>
</evidence>
<sequence length="44" mass="5355">MVDMNRELLRAGYRLHLVFDDMIQEIRKDADNWMKKVSKKIIFS</sequence>
<dbReference type="EMBL" id="BEXG01000002">
    <property type="protein sequence ID" value="GBA81989.1"/>
    <property type="molecule type" value="Genomic_DNA"/>
</dbReference>
<dbReference type="Proteomes" id="UP000250714">
    <property type="component" value="Unassembled WGS sequence"/>
</dbReference>
<organism evidence="1 2">
    <name type="scientific">Lactobacillus paragasseri</name>
    <dbReference type="NCBI Taxonomy" id="2107999"/>
    <lineage>
        <taxon>Bacteria</taxon>
        <taxon>Bacillati</taxon>
        <taxon>Bacillota</taxon>
        <taxon>Bacilli</taxon>
        <taxon>Lactobacillales</taxon>
        <taxon>Lactobacillaceae</taxon>
        <taxon>Lactobacillus</taxon>
    </lineage>
</organism>
<proteinExistence type="predicted"/>
<evidence type="ECO:0000313" key="2">
    <source>
        <dbReference type="Proteomes" id="UP000250714"/>
    </source>
</evidence>
<comment type="caution">
    <text evidence="1">The sequence shown here is derived from an EMBL/GenBank/DDBJ whole genome shotgun (WGS) entry which is preliminary data.</text>
</comment>
<reference evidence="1 2" key="1">
    <citation type="journal article" date="2018" name="Int. J. Syst. Evol. Microbiol.">
        <title>Lactobacillus paragasseri sp. nov., a sister taxon of Lactobacillus gasseri, based on whole-genome sequence analyses.</title>
        <authorList>
            <person name="Tanizawa Y."/>
            <person name="Tada I."/>
            <person name="Kobayashi H."/>
            <person name="Endo A."/>
            <person name="Maeno S."/>
            <person name="Toyoda A."/>
            <person name="Arita M."/>
            <person name="Nakamura Y."/>
            <person name="Sakamoto M."/>
            <person name="Ohkuma M."/>
            <person name="Tohno M."/>
        </authorList>
    </citation>
    <scope>NUCLEOTIDE SEQUENCE [LARGE SCALE GENOMIC DNA]</scope>
    <source>
        <strain evidence="1 2">JCM 1130</strain>
    </source>
</reference>